<dbReference type="GO" id="GO:0016020">
    <property type="term" value="C:membrane"/>
    <property type="evidence" value="ECO:0007669"/>
    <property type="project" value="UniProtKB-SubCell"/>
</dbReference>
<accession>A0A8R1DQS7</accession>
<feature type="transmembrane region" description="Helical" evidence="6">
    <location>
        <begin position="21"/>
        <end position="41"/>
    </location>
</feature>
<evidence type="ECO:0000256" key="3">
    <source>
        <dbReference type="ARBA" id="ARBA00022692"/>
    </source>
</evidence>
<comment type="similarity">
    <text evidence="2">Belongs to the nematode receptor-like protein sre family.</text>
</comment>
<keyword evidence="4 6" id="KW-1133">Transmembrane helix</keyword>
<dbReference type="GO" id="GO:0007606">
    <property type="term" value="P:sensory perception of chemical stimulus"/>
    <property type="evidence" value="ECO:0007669"/>
    <property type="project" value="InterPro"/>
</dbReference>
<dbReference type="Pfam" id="PF03125">
    <property type="entry name" value="Sre"/>
    <property type="match status" value="1"/>
</dbReference>
<evidence type="ECO:0000256" key="6">
    <source>
        <dbReference type="SAM" id="Phobius"/>
    </source>
</evidence>
<dbReference type="Proteomes" id="UP000005237">
    <property type="component" value="Unassembled WGS sequence"/>
</dbReference>
<evidence type="ECO:0000256" key="1">
    <source>
        <dbReference type="ARBA" id="ARBA00004141"/>
    </source>
</evidence>
<reference evidence="7" key="2">
    <citation type="submission" date="2022-06" db="UniProtKB">
        <authorList>
            <consortium name="EnsemblMetazoa"/>
        </authorList>
    </citation>
    <scope>IDENTIFICATION</scope>
    <source>
        <strain evidence="7">DF5081</strain>
    </source>
</reference>
<proteinExistence type="inferred from homology"/>
<evidence type="ECO:0000256" key="5">
    <source>
        <dbReference type="ARBA" id="ARBA00023136"/>
    </source>
</evidence>
<dbReference type="InterPro" id="IPR004151">
    <property type="entry name" value="7TM_GPCR_serpentine_rcpt_Sre"/>
</dbReference>
<dbReference type="EnsemblMetazoa" id="CJA09014b.1">
    <property type="protein sequence ID" value="CJA09014b.1"/>
    <property type="gene ID" value="WBGene00128218"/>
</dbReference>
<evidence type="ECO:0000256" key="2">
    <source>
        <dbReference type="ARBA" id="ARBA00006803"/>
    </source>
</evidence>
<dbReference type="PANTHER" id="PTHR47631:SF1">
    <property type="entry name" value="SERPENTINE RECEPTOR, CLASS E (EPSILON)"/>
    <property type="match status" value="1"/>
</dbReference>
<organism evidence="7 8">
    <name type="scientific">Caenorhabditis japonica</name>
    <dbReference type="NCBI Taxonomy" id="281687"/>
    <lineage>
        <taxon>Eukaryota</taxon>
        <taxon>Metazoa</taxon>
        <taxon>Ecdysozoa</taxon>
        <taxon>Nematoda</taxon>
        <taxon>Chromadorea</taxon>
        <taxon>Rhabditida</taxon>
        <taxon>Rhabditina</taxon>
        <taxon>Rhabditomorpha</taxon>
        <taxon>Rhabditoidea</taxon>
        <taxon>Rhabditidae</taxon>
        <taxon>Peloderinae</taxon>
        <taxon>Caenorhabditis</taxon>
    </lineage>
</organism>
<keyword evidence="5 6" id="KW-0472">Membrane</keyword>
<sequence length="142" mass="16924">MFYIVKCIFITIRTRTFHKNMSILVLIFAGQWFEVVVANLLSWPYETGYWTIKGIDPSKPIKQWWTDDPTKLIHITDWTSNFWFFISGFIKIHYFTSMATVLLIISVERSFACFFITDYERKSRIWIAVLIITLFAKMQVCI</sequence>
<evidence type="ECO:0000313" key="7">
    <source>
        <dbReference type="EnsemblMetazoa" id="CJA09014b.1"/>
    </source>
</evidence>
<dbReference type="PANTHER" id="PTHR47631">
    <property type="entry name" value="SERPENTINE RECEPTOR, CLASS E (EPSILON)-RELATED"/>
    <property type="match status" value="1"/>
</dbReference>
<feature type="transmembrane region" description="Helical" evidence="6">
    <location>
        <begin position="82"/>
        <end position="105"/>
    </location>
</feature>
<keyword evidence="3 6" id="KW-0812">Transmembrane</keyword>
<keyword evidence="8" id="KW-1185">Reference proteome</keyword>
<comment type="subcellular location">
    <subcellularLocation>
        <location evidence="1">Membrane</location>
        <topology evidence="1">Multi-pass membrane protein</topology>
    </subcellularLocation>
</comment>
<reference evidence="8" key="1">
    <citation type="submission" date="2010-08" db="EMBL/GenBank/DDBJ databases">
        <authorList>
            <consortium name="Caenorhabditis japonica Sequencing Consortium"/>
            <person name="Wilson R.K."/>
        </authorList>
    </citation>
    <scope>NUCLEOTIDE SEQUENCE [LARGE SCALE GENOMIC DNA]</scope>
    <source>
        <strain evidence="8">DF5081</strain>
    </source>
</reference>
<dbReference type="AlphaFoldDB" id="A0A8R1DQS7"/>
<name>A0A8R1DQS7_CAEJA</name>
<protein>
    <submittedName>
        <fullName evidence="7">Uncharacterized protein</fullName>
    </submittedName>
</protein>
<evidence type="ECO:0000256" key="4">
    <source>
        <dbReference type="ARBA" id="ARBA00022989"/>
    </source>
</evidence>
<evidence type="ECO:0000313" key="8">
    <source>
        <dbReference type="Proteomes" id="UP000005237"/>
    </source>
</evidence>